<name>A0A2P2MTR6_RHIMU</name>
<dbReference type="PANTHER" id="PTHR45644">
    <property type="entry name" value="AAA ATPASE, PUTATIVE (AFU_ORTHOLOGUE AFUA_2G12920)-RELATED-RELATED"/>
    <property type="match status" value="1"/>
</dbReference>
<reference evidence="4" key="1">
    <citation type="submission" date="2018-02" db="EMBL/GenBank/DDBJ databases">
        <title>Rhizophora mucronata_Transcriptome.</title>
        <authorList>
            <person name="Meera S.P."/>
            <person name="Sreeshan A."/>
            <person name="Augustine A."/>
        </authorList>
    </citation>
    <scope>NUCLEOTIDE SEQUENCE</scope>
    <source>
        <tissue evidence="4">Leaf</tissue>
    </source>
</reference>
<evidence type="ECO:0000313" key="4">
    <source>
        <dbReference type="EMBL" id="MBX33605.1"/>
    </source>
</evidence>
<feature type="compositionally biased region" description="Polar residues" evidence="3">
    <location>
        <begin position="37"/>
        <end position="53"/>
    </location>
</feature>
<dbReference type="GO" id="GO:0005524">
    <property type="term" value="F:ATP binding"/>
    <property type="evidence" value="ECO:0007669"/>
    <property type="project" value="UniProtKB-KW"/>
</dbReference>
<accession>A0A2P2MTR6</accession>
<evidence type="ECO:0000256" key="1">
    <source>
        <dbReference type="ARBA" id="ARBA00022741"/>
    </source>
</evidence>
<dbReference type="InterPro" id="IPR051701">
    <property type="entry name" value="Mito_OM_Translocase_MSP1"/>
</dbReference>
<keyword evidence="2" id="KW-0067">ATP-binding</keyword>
<keyword evidence="1" id="KW-0547">Nucleotide-binding</keyword>
<dbReference type="PANTHER" id="PTHR45644:SF73">
    <property type="entry name" value="AAA-TYPE ATPASE FAMILY PROTEIN"/>
    <property type="match status" value="1"/>
</dbReference>
<organism evidence="4">
    <name type="scientific">Rhizophora mucronata</name>
    <name type="common">Asiatic mangrove</name>
    <dbReference type="NCBI Taxonomy" id="61149"/>
    <lineage>
        <taxon>Eukaryota</taxon>
        <taxon>Viridiplantae</taxon>
        <taxon>Streptophyta</taxon>
        <taxon>Embryophyta</taxon>
        <taxon>Tracheophyta</taxon>
        <taxon>Spermatophyta</taxon>
        <taxon>Magnoliopsida</taxon>
        <taxon>eudicotyledons</taxon>
        <taxon>Gunneridae</taxon>
        <taxon>Pentapetalae</taxon>
        <taxon>rosids</taxon>
        <taxon>fabids</taxon>
        <taxon>Malpighiales</taxon>
        <taxon>Rhizophoraceae</taxon>
        <taxon>Rhizophora</taxon>
    </lineage>
</organism>
<evidence type="ECO:0000256" key="3">
    <source>
        <dbReference type="SAM" id="MobiDB-lite"/>
    </source>
</evidence>
<proteinExistence type="predicted"/>
<feature type="region of interest" description="Disordered" evidence="3">
    <location>
        <begin position="30"/>
        <end position="78"/>
    </location>
</feature>
<dbReference type="GO" id="GO:0005741">
    <property type="term" value="C:mitochondrial outer membrane"/>
    <property type="evidence" value="ECO:0007669"/>
    <property type="project" value="TreeGrafter"/>
</dbReference>
<sequence length="590" mass="63797">MQIEARSGDASAFAGASILASLSNLQKDLSLLPPPTKSGQDVQQNTEVPTSGTGAADDLSPEVDMKDATGNNELDGVCSREKTLPSDVANENAAADSIGLSVPKTPAPTNELRPLLQILGSSSSEFDLSSSISKILEEQREIRELLQDLDPPTILMSTRRQAYKENLRQGILNPENIEVSFESFPYYLSDTTKKVLIGNAFIHLKCNNKVAKFSCDLSTVSPRVLLSGPAGSEIYQETLTKALAKDVGARLLIVDSLMLPGGSTIKEADSVKESSRPERASAFTKRAGQLALHHKKPTSSVDADITGGSTINSQALPKQEISTATSKNHKFKAGDRVKFVGTSPLPSAIPPLSTPLRGPANGFRGKVVLAFEENEASKVGVRFDRSIHEGTDLGGLCEEDHGFFCAASSLKLDNSGGEEFDRLAINELFEVAVNESKSNPLILFLKDIEKSVVGNQDVYTALKSKLENLPDRVIVIGSHTQIDNRKEKSHPSSLLFTKFGSNHTALLDLAFPDNFGRPSEKNKETSKTMKQLSRLFPNKVAIQLPQDEASLLDWKQQLECDIETLKGQANIVSIHSVSIISSYGFLPLPS</sequence>
<dbReference type="EMBL" id="GGEC01053121">
    <property type="protein sequence ID" value="MBX33605.1"/>
    <property type="molecule type" value="Transcribed_RNA"/>
</dbReference>
<dbReference type="AlphaFoldDB" id="A0A2P2MTR6"/>
<evidence type="ECO:0000256" key="2">
    <source>
        <dbReference type="ARBA" id="ARBA00022840"/>
    </source>
</evidence>
<protein>
    <submittedName>
        <fullName evidence="4">Uncharacterized protein LOC103934131 isoform X4</fullName>
    </submittedName>
</protein>